<accession>A0A8B7ZQQ8</accession>
<protein>
    <submittedName>
        <fullName evidence="3 4">MKRN2 opposite strand protein-like isoform X1</fullName>
    </submittedName>
</protein>
<dbReference type="RefSeq" id="XP_022105770.1">
    <property type="nucleotide sequence ID" value="XM_022250078.1"/>
</dbReference>
<name>A0A8B7ZQQ8_ACAPL</name>
<dbReference type="PANTHER" id="PTHR33963:SF2">
    <property type="entry name" value="MKRN2 OPPOSITE STRAND PROTEIN"/>
    <property type="match status" value="1"/>
</dbReference>
<dbReference type="Proteomes" id="UP000694845">
    <property type="component" value="Unplaced"/>
</dbReference>
<dbReference type="OrthoDB" id="10065749at2759"/>
<evidence type="ECO:0000313" key="2">
    <source>
        <dbReference type="Proteomes" id="UP000694845"/>
    </source>
</evidence>
<proteinExistence type="predicted"/>
<dbReference type="OMA" id="PNMYGMM"/>
<dbReference type="InterPro" id="IPR053921">
    <property type="entry name" value="MKRN2OS-like_C"/>
</dbReference>
<evidence type="ECO:0000259" key="1">
    <source>
        <dbReference type="Pfam" id="PF16044"/>
    </source>
</evidence>
<dbReference type="Pfam" id="PF16044">
    <property type="entry name" value="DUF4796_C"/>
    <property type="match status" value="1"/>
</dbReference>
<dbReference type="RefSeq" id="XP_022105771.1">
    <property type="nucleotide sequence ID" value="XM_022250079.1"/>
</dbReference>
<gene>
    <name evidence="3 4" type="primary">LOC110987385</name>
</gene>
<keyword evidence="2" id="KW-1185">Reference proteome</keyword>
<dbReference type="KEGG" id="aplc:110987385"/>
<evidence type="ECO:0000313" key="4">
    <source>
        <dbReference type="RefSeq" id="XP_022105771.1"/>
    </source>
</evidence>
<dbReference type="GeneID" id="110987385"/>
<evidence type="ECO:0000313" key="3">
    <source>
        <dbReference type="RefSeq" id="XP_022105770.1"/>
    </source>
</evidence>
<organism evidence="2 4">
    <name type="scientific">Acanthaster planci</name>
    <name type="common">Crown-of-thorns starfish</name>
    <dbReference type="NCBI Taxonomy" id="133434"/>
    <lineage>
        <taxon>Eukaryota</taxon>
        <taxon>Metazoa</taxon>
        <taxon>Echinodermata</taxon>
        <taxon>Eleutherozoa</taxon>
        <taxon>Asterozoa</taxon>
        <taxon>Asteroidea</taxon>
        <taxon>Valvatacea</taxon>
        <taxon>Valvatida</taxon>
        <taxon>Acanthasteridae</taxon>
        <taxon>Acanthaster</taxon>
    </lineage>
</organism>
<dbReference type="PANTHER" id="PTHR33963">
    <property type="entry name" value="MKRN2 OPPOSITE STRAND PROTEIN"/>
    <property type="match status" value="1"/>
</dbReference>
<dbReference type="CTD" id="100129480"/>
<dbReference type="AlphaFoldDB" id="A0A8B7ZQQ8"/>
<reference evidence="3 4" key="1">
    <citation type="submission" date="2025-04" db="UniProtKB">
        <authorList>
            <consortium name="RefSeq"/>
        </authorList>
    </citation>
    <scope>IDENTIFICATION</scope>
</reference>
<sequence length="218" mass="24413">MATRSHRIKSFAHLCHPTTKLLVFDLPADCPLCGQDVDASSVKSPVAQYPSPFVSACGVPFSVVIKPTVGDFLQSYERDDNLHAGITTSKGTVYSYDETGVQQEYHRWCQCLAVPLLEESDEDLKSGWDQRLADTATELQWKKDKYHEDCHNCFDFVVSFLNAIGYRYTPHNPNGPITRDGFCQDMILPVTSRAAGYIGIHRSITKYGFLVQQASKVL</sequence>
<feature type="domain" description="MKRN2 opposite strand protein-like C-terminal" evidence="1">
    <location>
        <begin position="49"/>
        <end position="204"/>
    </location>
</feature>
<dbReference type="InterPro" id="IPR032016">
    <property type="entry name" value="MKRN2OS-like"/>
</dbReference>